<dbReference type="EMBL" id="CP016397">
    <property type="protein sequence ID" value="ASQ44586.1"/>
    <property type="molecule type" value="Genomic_DNA"/>
</dbReference>
<dbReference type="InterPro" id="IPR010054">
    <property type="entry name" value="Type2_sec_GspG"/>
</dbReference>
<feature type="transmembrane region" description="Helical" evidence="1">
    <location>
        <begin position="21"/>
        <end position="42"/>
    </location>
</feature>
<keyword evidence="1" id="KW-0812">Transmembrane</keyword>
<name>A0A222NYD2_9GAMM</name>
<accession>A0A222NYD2</accession>
<dbReference type="GO" id="GO:0015627">
    <property type="term" value="C:type II protein secretion system complex"/>
    <property type="evidence" value="ECO:0007669"/>
    <property type="project" value="InterPro"/>
</dbReference>
<evidence type="ECO:0000259" key="2">
    <source>
        <dbReference type="Pfam" id="PF08334"/>
    </source>
</evidence>
<evidence type="ECO:0000256" key="1">
    <source>
        <dbReference type="SAM" id="Phobius"/>
    </source>
</evidence>
<keyword evidence="4" id="KW-1185">Reference proteome</keyword>
<dbReference type="InterPro" id="IPR013545">
    <property type="entry name" value="T2SS_protein-GspG_C"/>
</dbReference>
<dbReference type="Proteomes" id="UP000201728">
    <property type="component" value="Chromosome"/>
</dbReference>
<dbReference type="GO" id="GO:0015628">
    <property type="term" value="P:protein secretion by the type II secretion system"/>
    <property type="evidence" value="ECO:0007669"/>
    <property type="project" value="InterPro"/>
</dbReference>
<dbReference type="NCBIfam" id="TIGR01710">
    <property type="entry name" value="typeII_sec_gspG"/>
    <property type="match status" value="1"/>
</dbReference>
<reference evidence="4" key="1">
    <citation type="submission" date="2016-07" db="EMBL/GenBank/DDBJ databases">
        <authorList>
            <person name="Florea S."/>
            <person name="Webb J.S."/>
            <person name="Jaromczyk J."/>
            <person name="Schardl C.L."/>
        </authorList>
    </citation>
    <scope>NUCLEOTIDE SEQUENCE [LARGE SCALE GENOMIC DNA]</scope>
    <source>
        <strain evidence="4">CDC-D5610</strain>
    </source>
</reference>
<keyword evidence="1" id="KW-0472">Membrane</keyword>
<evidence type="ECO:0000313" key="3">
    <source>
        <dbReference type="EMBL" id="ASQ44586.1"/>
    </source>
</evidence>
<protein>
    <submittedName>
        <fullName evidence="3">Type II secretion system protein G</fullName>
    </submittedName>
</protein>
<dbReference type="OrthoDB" id="9795612at2"/>
<proteinExistence type="predicted"/>
<dbReference type="RefSeq" id="WP_094092221.1">
    <property type="nucleotide sequence ID" value="NZ_CP016397.1"/>
</dbReference>
<dbReference type="InterPro" id="IPR045584">
    <property type="entry name" value="Pilin-like"/>
</dbReference>
<feature type="domain" description="Type II secretion system protein GspG C-terminal" evidence="2">
    <location>
        <begin position="50"/>
        <end position="137"/>
    </location>
</feature>
<keyword evidence="1" id="KW-1133">Transmembrane helix</keyword>
<dbReference type="Pfam" id="PF08334">
    <property type="entry name" value="T2SSG"/>
    <property type="match status" value="1"/>
</dbReference>
<dbReference type="SUPFAM" id="SSF54523">
    <property type="entry name" value="Pili subunits"/>
    <property type="match status" value="1"/>
</dbReference>
<dbReference type="AlphaFoldDB" id="A0A222NYD2"/>
<organism evidence="3 4">
    <name type="scientific">Legionella clemsonensis</name>
    <dbReference type="NCBI Taxonomy" id="1867846"/>
    <lineage>
        <taxon>Bacteria</taxon>
        <taxon>Pseudomonadati</taxon>
        <taxon>Pseudomonadota</taxon>
        <taxon>Gammaproteobacteria</taxon>
        <taxon>Legionellales</taxon>
        <taxon>Legionellaceae</taxon>
        <taxon>Legionella</taxon>
    </lineage>
</organism>
<sequence length="155" mass="17829">MQKSQVKNWIGESKGATVIEIILIIMLLVLLVAISLSIYFHLDWKESPEAIKEKKDILRLENAMRFYKLDNGFYPSSAQGLSALIKKPVIEPIPQHWVQYLKKIPNDPWGFAYHYSNPGRFRAVEIYSCGPTGKQNSLKKLQHWLTSNPKINCKS</sequence>
<dbReference type="Gene3D" id="3.30.700.10">
    <property type="entry name" value="Glycoprotein, Type 4 Pilin"/>
    <property type="match status" value="1"/>
</dbReference>
<dbReference type="KEGG" id="lcd:clem_00095"/>
<gene>
    <name evidence="3" type="primary">pulG</name>
    <name evidence="3" type="ORF">clem_00095</name>
</gene>
<evidence type="ECO:0000313" key="4">
    <source>
        <dbReference type="Proteomes" id="UP000201728"/>
    </source>
</evidence>